<feature type="compositionally biased region" description="Low complexity" evidence="1">
    <location>
        <begin position="31"/>
        <end position="40"/>
    </location>
</feature>
<dbReference type="Proteomes" id="UP000199251">
    <property type="component" value="Unassembled WGS sequence"/>
</dbReference>
<reference evidence="2 3" key="1">
    <citation type="submission" date="2015-03" db="EMBL/GenBank/DDBJ databases">
        <authorList>
            <person name="Urmite Genomes"/>
        </authorList>
    </citation>
    <scope>NUCLEOTIDE SEQUENCE [LARGE SCALE GENOMIC DNA]</scope>
    <source>
        <strain evidence="2 3">CSUR P1491</strain>
    </source>
</reference>
<evidence type="ECO:0000313" key="3">
    <source>
        <dbReference type="Proteomes" id="UP000199251"/>
    </source>
</evidence>
<dbReference type="EMBL" id="CTEE01000001">
    <property type="protein sequence ID" value="CQD04741.1"/>
    <property type="molecule type" value="Genomic_DNA"/>
</dbReference>
<gene>
    <name evidence="2" type="ORF">BN1232_00757</name>
</gene>
<name>A0A0E4CLK2_MYCLN</name>
<evidence type="ECO:0000313" key="2">
    <source>
        <dbReference type="EMBL" id="CQD04741.1"/>
    </source>
</evidence>
<sequence length="138" mass="14249">MLDRRMLDRRRRVLHRGLLRRLMDHRSARTAVAAGTARASTLEDRAGVRRRRRVHADTASGTAAALDYRGLSSRPGRAVSADAATAGNTAAEGRALLAEDAAVCSGAGTRVDTAAGSAGRKATTDAGPRGTVSSGVAA</sequence>
<feature type="region of interest" description="Disordered" evidence="1">
    <location>
        <begin position="31"/>
        <end position="58"/>
    </location>
</feature>
<protein>
    <submittedName>
        <fullName evidence="2">Uncharacterized protein</fullName>
    </submittedName>
</protein>
<accession>A0A0E4CLK2</accession>
<evidence type="ECO:0000256" key="1">
    <source>
        <dbReference type="SAM" id="MobiDB-lite"/>
    </source>
</evidence>
<proteinExistence type="predicted"/>
<dbReference type="AlphaFoldDB" id="A0A0E4CLK2"/>
<organism evidence="2 3">
    <name type="scientific">Mycobacterium lentiflavum</name>
    <dbReference type="NCBI Taxonomy" id="141349"/>
    <lineage>
        <taxon>Bacteria</taxon>
        <taxon>Bacillati</taxon>
        <taxon>Actinomycetota</taxon>
        <taxon>Actinomycetes</taxon>
        <taxon>Mycobacteriales</taxon>
        <taxon>Mycobacteriaceae</taxon>
        <taxon>Mycobacterium</taxon>
        <taxon>Mycobacterium simiae complex</taxon>
    </lineage>
</organism>
<feature type="region of interest" description="Disordered" evidence="1">
    <location>
        <begin position="109"/>
        <end position="138"/>
    </location>
</feature>